<sequence length="76" mass="8635">MSIEIDTLSEVYTILKQYIPVKDRQEAADNLMGLLVDMLDDLELKELSGVDSVLSRAYKEYAGESDEEEIDLGYED</sequence>
<accession>A0A6J5T2X4</accession>
<evidence type="ECO:0000313" key="1">
    <source>
        <dbReference type="EMBL" id="CAB4221321.1"/>
    </source>
</evidence>
<dbReference type="EMBL" id="LR797503">
    <property type="protein sequence ID" value="CAB4221321.1"/>
    <property type="molecule type" value="Genomic_DNA"/>
</dbReference>
<reference evidence="1" key="1">
    <citation type="submission" date="2020-05" db="EMBL/GenBank/DDBJ databases">
        <authorList>
            <person name="Chiriac C."/>
            <person name="Salcher M."/>
            <person name="Ghai R."/>
            <person name="Kavagutti S V."/>
        </authorList>
    </citation>
    <scope>NUCLEOTIDE SEQUENCE</scope>
</reference>
<proteinExistence type="predicted"/>
<name>A0A6J5T2X4_9CAUD</name>
<organism evidence="1">
    <name type="scientific">uncultured Caudovirales phage</name>
    <dbReference type="NCBI Taxonomy" id="2100421"/>
    <lineage>
        <taxon>Viruses</taxon>
        <taxon>Duplodnaviria</taxon>
        <taxon>Heunggongvirae</taxon>
        <taxon>Uroviricota</taxon>
        <taxon>Caudoviricetes</taxon>
        <taxon>Peduoviridae</taxon>
        <taxon>Maltschvirus</taxon>
        <taxon>Maltschvirus maltsch</taxon>
    </lineage>
</organism>
<gene>
    <name evidence="1" type="ORF">UFOVP1636_247</name>
</gene>
<protein>
    <submittedName>
        <fullName evidence="1">Uncharacterized protein</fullName>
    </submittedName>
</protein>